<proteinExistence type="predicted"/>
<accession>A0ABY9BLT6</accession>
<dbReference type="InterPro" id="IPR005069">
    <property type="entry name" value="Nucl-diP-sugar_transferase"/>
</dbReference>
<dbReference type="InterPro" id="IPR044290">
    <property type="entry name" value="RRA1/2/3"/>
</dbReference>
<feature type="region of interest" description="Disordered" evidence="1">
    <location>
        <begin position="369"/>
        <end position="410"/>
    </location>
</feature>
<evidence type="ECO:0000259" key="2">
    <source>
        <dbReference type="Pfam" id="PF03407"/>
    </source>
</evidence>
<feature type="region of interest" description="Disordered" evidence="1">
    <location>
        <begin position="1"/>
        <end position="20"/>
    </location>
</feature>
<evidence type="ECO:0000313" key="4">
    <source>
        <dbReference type="Proteomes" id="UP001227230"/>
    </source>
</evidence>
<gene>
    <name evidence="3" type="ORF">VitviT2T_003386</name>
</gene>
<feature type="compositionally biased region" description="Polar residues" evidence="1">
    <location>
        <begin position="393"/>
        <end position="404"/>
    </location>
</feature>
<protein>
    <recommendedName>
        <fullName evidence="2">Nucleotide-diphospho-sugar transferase domain-containing protein</fullName>
    </recommendedName>
</protein>
<dbReference type="Proteomes" id="UP001227230">
    <property type="component" value="Chromosome 3"/>
</dbReference>
<dbReference type="PANTHER" id="PTHR46581">
    <property type="entry name" value="ARABINOSYLTRANSFERASE RRA3"/>
    <property type="match status" value="1"/>
</dbReference>
<feature type="domain" description="Nucleotide-diphospho-sugar transferase" evidence="2">
    <location>
        <begin position="111"/>
        <end position="219"/>
    </location>
</feature>
<dbReference type="PANTHER" id="PTHR46581:SF3">
    <property type="entry name" value="ARABINOSYLTRANSFERASE RRA3"/>
    <property type="match status" value="1"/>
</dbReference>
<evidence type="ECO:0000256" key="1">
    <source>
        <dbReference type="SAM" id="MobiDB-lite"/>
    </source>
</evidence>
<organism evidence="3 4">
    <name type="scientific">Vitis vinifera</name>
    <name type="common">Grape</name>
    <dbReference type="NCBI Taxonomy" id="29760"/>
    <lineage>
        <taxon>Eukaryota</taxon>
        <taxon>Viridiplantae</taxon>
        <taxon>Streptophyta</taxon>
        <taxon>Embryophyta</taxon>
        <taxon>Tracheophyta</taxon>
        <taxon>Spermatophyta</taxon>
        <taxon>Magnoliopsida</taxon>
        <taxon>eudicotyledons</taxon>
        <taxon>Gunneridae</taxon>
        <taxon>Pentapetalae</taxon>
        <taxon>rosids</taxon>
        <taxon>Vitales</taxon>
        <taxon>Vitaceae</taxon>
        <taxon>Viteae</taxon>
        <taxon>Vitis</taxon>
    </lineage>
</organism>
<reference evidence="3 4" key="1">
    <citation type="journal article" date="2023" name="Hortic Res">
        <title>The complete reference genome for grapevine (Vitis vinifera L.) genetics and breeding.</title>
        <authorList>
            <person name="Shi X."/>
            <person name="Cao S."/>
            <person name="Wang X."/>
            <person name="Huang S."/>
            <person name="Wang Y."/>
            <person name="Liu Z."/>
            <person name="Liu W."/>
            <person name="Leng X."/>
            <person name="Peng Y."/>
            <person name="Wang N."/>
            <person name="Wang Y."/>
            <person name="Ma Z."/>
            <person name="Xu X."/>
            <person name="Zhang F."/>
            <person name="Xue H."/>
            <person name="Zhong H."/>
            <person name="Wang Y."/>
            <person name="Zhang K."/>
            <person name="Velt A."/>
            <person name="Avia K."/>
            <person name="Holtgrawe D."/>
            <person name="Grimplet J."/>
            <person name="Matus J.T."/>
            <person name="Ware D."/>
            <person name="Wu X."/>
            <person name="Wang H."/>
            <person name="Liu C."/>
            <person name="Fang Y."/>
            <person name="Rustenholz C."/>
            <person name="Cheng Z."/>
            <person name="Xiao H."/>
            <person name="Zhou Y."/>
        </authorList>
    </citation>
    <scope>NUCLEOTIDE SEQUENCE [LARGE SCALE GENOMIC DNA]</scope>
    <source>
        <strain evidence="4">cv. Pinot noir / PN40024</strain>
        <tissue evidence="3">Leaf</tissue>
    </source>
</reference>
<dbReference type="EMBL" id="CP126650">
    <property type="protein sequence ID" value="WJZ83729.1"/>
    <property type="molecule type" value="Genomic_DNA"/>
</dbReference>
<dbReference type="InterPro" id="IPR004345">
    <property type="entry name" value="TB2_DP1_HVA22"/>
</dbReference>
<evidence type="ECO:0000313" key="3">
    <source>
        <dbReference type="EMBL" id="WJZ83729.1"/>
    </source>
</evidence>
<dbReference type="Pfam" id="PF03407">
    <property type="entry name" value="Nucleotid_trans"/>
    <property type="match status" value="1"/>
</dbReference>
<name>A0ABY9BLT6_VITVI</name>
<dbReference type="Pfam" id="PF03134">
    <property type="entry name" value="TB2_DP1_HVA22"/>
    <property type="match status" value="1"/>
</dbReference>
<keyword evidence="4" id="KW-1185">Reference proteome</keyword>
<sequence length="410" mass="46877">MAAGSSQGKDHAAKAGPFGTMKGLRTNPTVIPDVSVNPRLAKILEKIAVRRELIVTLVNSKMKDYLEVWFTSIERVAILNYLVVALDDEIANFSYGFDELFEEPSMGWAKTSHSIRNWLYNSGLFYIRPTIPSIELSDRVFGRPLKEPEAWDKLLFNEELFFPSHPGYNGLHASKRTMDFYLFLNSKVLFRTVRKDANLIKTKPVTVHINYHPDKLARMKAVMEFYMDGNLDALKPFPDGSELDDYRNRTTEEGQRLCSSYGSFSLAEAFADKVLYWFPLYYHMKFAFLVWLQLPSTDGAGHLYMRHLRPFLLRHQAKLDQIMGLLYGEMAKFISLHQAEIQLARTFVMKVLAGVRDIIHSDVKQVTGAIEGPTTRRTHDSTTTQPTHDSVIENPTTGRQTQDSESNHEE</sequence>